<comment type="catalytic activity">
    <reaction evidence="9 10">
        <text>(R)-pantoate + NADP(+) = 2-dehydropantoate + NADPH + H(+)</text>
        <dbReference type="Rhea" id="RHEA:16233"/>
        <dbReference type="ChEBI" id="CHEBI:11561"/>
        <dbReference type="ChEBI" id="CHEBI:15378"/>
        <dbReference type="ChEBI" id="CHEBI:15980"/>
        <dbReference type="ChEBI" id="CHEBI:57783"/>
        <dbReference type="ChEBI" id="CHEBI:58349"/>
        <dbReference type="EC" id="1.1.1.169"/>
    </reaction>
</comment>
<dbReference type="Gene3D" id="3.40.50.720">
    <property type="entry name" value="NAD(P)-binding Rossmann-like Domain"/>
    <property type="match status" value="1"/>
</dbReference>
<dbReference type="InterPro" id="IPR051402">
    <property type="entry name" value="KPR-Related"/>
</dbReference>
<evidence type="ECO:0000256" key="10">
    <source>
        <dbReference type="RuleBase" id="RU362068"/>
    </source>
</evidence>
<dbReference type="FunFam" id="1.10.1040.10:FF:000017">
    <property type="entry name" value="2-dehydropantoate 2-reductase"/>
    <property type="match status" value="1"/>
</dbReference>
<reference evidence="13" key="1">
    <citation type="submission" date="2023-01" db="EMBL/GenBank/DDBJ databases">
        <title>Vibrio sp. CB1-14 genome sequencing.</title>
        <authorList>
            <person name="Otstavnykh N."/>
            <person name="Isaeva M."/>
            <person name="Meleshko D."/>
        </authorList>
    </citation>
    <scope>NUCLEOTIDE SEQUENCE</scope>
    <source>
        <strain evidence="13">CB1-14</strain>
    </source>
</reference>
<dbReference type="GO" id="GO:0008677">
    <property type="term" value="F:2-dehydropantoate 2-reductase activity"/>
    <property type="evidence" value="ECO:0007669"/>
    <property type="project" value="UniProtKB-EC"/>
</dbReference>
<comment type="similarity">
    <text evidence="2 10">Belongs to the ketopantoate reductase family.</text>
</comment>
<accession>A0AAU8BFC6</accession>
<evidence type="ECO:0000256" key="5">
    <source>
        <dbReference type="ARBA" id="ARBA00022655"/>
    </source>
</evidence>
<dbReference type="PANTHER" id="PTHR21708">
    <property type="entry name" value="PROBABLE 2-DEHYDROPANTOATE 2-REDUCTASE"/>
    <property type="match status" value="1"/>
</dbReference>
<keyword evidence="5 10" id="KW-0566">Pantothenate biosynthesis</keyword>
<comment type="pathway">
    <text evidence="1 10">Cofactor biosynthesis; (R)-pantothenate biosynthesis; (R)-pantoate from 3-methyl-2-oxobutanoate: step 2/2.</text>
</comment>
<gene>
    <name evidence="13" type="ORF">PG915_09680</name>
</gene>
<evidence type="ECO:0000256" key="1">
    <source>
        <dbReference type="ARBA" id="ARBA00004994"/>
    </source>
</evidence>
<dbReference type="SUPFAM" id="SSF51735">
    <property type="entry name" value="NAD(P)-binding Rossmann-fold domains"/>
    <property type="match status" value="1"/>
</dbReference>
<feature type="domain" description="Ketopantoate reductase N-terminal" evidence="11">
    <location>
        <begin position="7"/>
        <end position="154"/>
    </location>
</feature>
<evidence type="ECO:0000256" key="2">
    <source>
        <dbReference type="ARBA" id="ARBA00007870"/>
    </source>
</evidence>
<dbReference type="InterPro" id="IPR013328">
    <property type="entry name" value="6PGD_dom2"/>
</dbReference>
<proteinExistence type="inferred from homology"/>
<dbReference type="RefSeq" id="WP_353496343.1">
    <property type="nucleotide sequence ID" value="NZ_CP115920.1"/>
</dbReference>
<dbReference type="SUPFAM" id="SSF48179">
    <property type="entry name" value="6-phosphogluconate dehydrogenase C-terminal domain-like"/>
    <property type="match status" value="1"/>
</dbReference>
<dbReference type="GO" id="GO:0005737">
    <property type="term" value="C:cytoplasm"/>
    <property type="evidence" value="ECO:0007669"/>
    <property type="project" value="TreeGrafter"/>
</dbReference>
<dbReference type="Pfam" id="PF02558">
    <property type="entry name" value="ApbA"/>
    <property type="match status" value="1"/>
</dbReference>
<keyword evidence="7 10" id="KW-0560">Oxidoreductase</keyword>
<evidence type="ECO:0000256" key="4">
    <source>
        <dbReference type="ARBA" id="ARBA00019465"/>
    </source>
</evidence>
<evidence type="ECO:0000259" key="11">
    <source>
        <dbReference type="Pfam" id="PF02558"/>
    </source>
</evidence>
<evidence type="ECO:0000256" key="7">
    <source>
        <dbReference type="ARBA" id="ARBA00023002"/>
    </source>
</evidence>
<dbReference type="EC" id="1.1.1.169" evidence="3 10"/>
<evidence type="ECO:0000256" key="8">
    <source>
        <dbReference type="ARBA" id="ARBA00032024"/>
    </source>
</evidence>
<dbReference type="AlphaFoldDB" id="A0AAU8BFC6"/>
<dbReference type="GO" id="GO:0015940">
    <property type="term" value="P:pantothenate biosynthetic process"/>
    <property type="evidence" value="ECO:0007669"/>
    <property type="project" value="UniProtKB-KW"/>
</dbReference>
<dbReference type="InterPro" id="IPR013332">
    <property type="entry name" value="KPR_N"/>
</dbReference>
<dbReference type="PANTHER" id="PTHR21708:SF26">
    <property type="entry name" value="2-DEHYDROPANTOATE 2-REDUCTASE"/>
    <property type="match status" value="1"/>
</dbReference>
<dbReference type="Gene3D" id="1.10.1040.10">
    <property type="entry name" value="N-(1-d-carboxylethyl)-l-norvaline Dehydrogenase, domain 2"/>
    <property type="match status" value="1"/>
</dbReference>
<dbReference type="EMBL" id="CP115920">
    <property type="protein sequence ID" value="XCD14874.1"/>
    <property type="molecule type" value="Genomic_DNA"/>
</dbReference>
<dbReference type="Pfam" id="PF08546">
    <property type="entry name" value="ApbA_C"/>
    <property type="match status" value="1"/>
</dbReference>
<organism evidence="13">
    <name type="scientific">Vibrio chaetopteri</name>
    <dbReference type="NCBI Taxonomy" id="3016528"/>
    <lineage>
        <taxon>Bacteria</taxon>
        <taxon>Pseudomonadati</taxon>
        <taxon>Pseudomonadota</taxon>
        <taxon>Gammaproteobacteria</taxon>
        <taxon>Vibrionales</taxon>
        <taxon>Vibrionaceae</taxon>
        <taxon>Vibrio</taxon>
    </lineage>
</organism>
<evidence type="ECO:0000256" key="3">
    <source>
        <dbReference type="ARBA" id="ARBA00013014"/>
    </source>
</evidence>
<feature type="domain" description="Ketopantoate reductase C-terminal" evidence="12">
    <location>
        <begin position="182"/>
        <end position="300"/>
    </location>
</feature>
<protein>
    <recommendedName>
        <fullName evidence="4 10">2-dehydropantoate 2-reductase</fullName>
        <ecNumber evidence="3 10">1.1.1.169</ecNumber>
    </recommendedName>
    <alternativeName>
        <fullName evidence="8 10">Ketopantoate reductase</fullName>
    </alternativeName>
</protein>
<dbReference type="InterPro" id="IPR008927">
    <property type="entry name" value="6-PGluconate_DH-like_C_sf"/>
</dbReference>
<dbReference type="InterPro" id="IPR036291">
    <property type="entry name" value="NAD(P)-bd_dom_sf"/>
</dbReference>
<keyword evidence="6 10" id="KW-0521">NADP</keyword>
<comment type="function">
    <text evidence="10">Catalyzes the NADPH-dependent reduction of ketopantoate into pantoic acid.</text>
</comment>
<dbReference type="InterPro" id="IPR003710">
    <property type="entry name" value="ApbA"/>
</dbReference>
<evidence type="ECO:0000313" key="13">
    <source>
        <dbReference type="EMBL" id="XCD14874.1"/>
    </source>
</evidence>
<sequence length="312" mass="34362">MSKKVFAVIGTGAIGGYYGARLHHGGHDVHFLFNSDYQHVINNGLKVDSHYGDYSITANDINAYEKSADMPKADVILVALKTTQNHLLEALIRPLLKPDTLVMLLQNGIGAEQEVAEAFNLPYVGGGLCFICSNKVAPGHIDHIDYGRITIGVYGEDGIAPLESFAKDLTGCSVEVDIDPKIMDARWKKLLWNVPFNGLSTVLDSDTAQIMDCQELVNLSKDIMMEVQQAAQTTDTEIPTSLIDTMLGNTAKMKPYLTSMLLDRRNGRELELQYMYKNAIELGAKGGVSMPKTTALYEQLCFINKRIVSTVQ</sequence>
<name>A0AAU8BFC6_9VIBR</name>
<evidence type="ECO:0000259" key="12">
    <source>
        <dbReference type="Pfam" id="PF08546"/>
    </source>
</evidence>
<evidence type="ECO:0000256" key="6">
    <source>
        <dbReference type="ARBA" id="ARBA00022857"/>
    </source>
</evidence>
<evidence type="ECO:0000256" key="9">
    <source>
        <dbReference type="ARBA" id="ARBA00048793"/>
    </source>
</evidence>
<dbReference type="NCBIfam" id="TIGR00745">
    <property type="entry name" value="apbA_panE"/>
    <property type="match status" value="1"/>
</dbReference>
<dbReference type="KEGG" id="vck:PG915_09680"/>
<dbReference type="InterPro" id="IPR013752">
    <property type="entry name" value="KPA_reductase"/>
</dbReference>